<proteinExistence type="predicted"/>
<keyword evidence="3" id="KW-1185">Reference proteome</keyword>
<evidence type="ECO:0000259" key="1">
    <source>
        <dbReference type="Pfam" id="PF12937"/>
    </source>
</evidence>
<dbReference type="OrthoDB" id="3357519at2759"/>
<dbReference type="InterPro" id="IPR001810">
    <property type="entry name" value="F-box_dom"/>
</dbReference>
<accession>A0A409YLN0</accession>
<dbReference type="Gene3D" id="1.20.1280.50">
    <property type="match status" value="1"/>
</dbReference>
<organism evidence="2 3">
    <name type="scientific">Gymnopilus dilepis</name>
    <dbReference type="NCBI Taxonomy" id="231916"/>
    <lineage>
        <taxon>Eukaryota</taxon>
        <taxon>Fungi</taxon>
        <taxon>Dikarya</taxon>
        <taxon>Basidiomycota</taxon>
        <taxon>Agaricomycotina</taxon>
        <taxon>Agaricomycetes</taxon>
        <taxon>Agaricomycetidae</taxon>
        <taxon>Agaricales</taxon>
        <taxon>Agaricineae</taxon>
        <taxon>Hymenogastraceae</taxon>
        <taxon>Gymnopilus</taxon>
    </lineage>
</organism>
<protein>
    <recommendedName>
        <fullName evidence="1">F-box domain-containing protein</fullName>
    </recommendedName>
</protein>
<comment type="caution">
    <text evidence="2">The sequence shown here is derived from an EMBL/GenBank/DDBJ whole genome shotgun (WGS) entry which is preliminary data.</text>
</comment>
<name>A0A409YLN0_9AGAR</name>
<sequence length="566" mass="63014">MVLDNGQVSNLQDMNRIDNCVVGCVNEESSSNKPLRPCDILGHSACLSCTRVESLESRIQAIESELRGLRLMLLDSKTESNNTHCFLLRIPPEIISEIFELCLSIYDAEGIEFPKTASGSMSSLPLKLSAVCHQWRNIACSTPRLWSTLCIESTRPYISPSIIGLAAEWLERSGQLPLSITINIGSKRTSDSGRNVVGYMMTTSEPAVSNADDGFETLAEVVNRYSHRWQHLQLKIPACYFSRFRGNAGPQSILRTIVLRPSSAYTNAPPFELNHSLPMIQSFTVRDVPFRLTPDQWSLLSVLDLHGFQLDELFSILQQTPSLKRCKLKEIPFLAINQPAAPPDIITNHGIRELDVAASTSAHQLLSSISLPSLDHFAWTACPILPTGSIISMLNRSSCTLTSLTLSGSRASDAVFPLLRAIPSLQRLWINFHAFYSPSRLVADDPFFQLLAATAIAGKDAISVFLPQLRSLRMTMPDDSSWWNHVPEIFGSLSSNGNVSPRRPLQSLRIDGIREHIPPRFVEHDRLTLLVPFLEANFGIQYIDEDGRDLVKEFIGHHNLMKSNTA</sequence>
<evidence type="ECO:0000313" key="3">
    <source>
        <dbReference type="Proteomes" id="UP000284706"/>
    </source>
</evidence>
<dbReference type="InParanoid" id="A0A409YLN0"/>
<dbReference type="AlphaFoldDB" id="A0A409YLN0"/>
<reference evidence="2 3" key="1">
    <citation type="journal article" date="2018" name="Evol. Lett.">
        <title>Horizontal gene cluster transfer increased hallucinogenic mushroom diversity.</title>
        <authorList>
            <person name="Reynolds H.T."/>
            <person name="Vijayakumar V."/>
            <person name="Gluck-Thaler E."/>
            <person name="Korotkin H.B."/>
            <person name="Matheny P.B."/>
            <person name="Slot J.C."/>
        </authorList>
    </citation>
    <scope>NUCLEOTIDE SEQUENCE [LARGE SCALE GENOMIC DNA]</scope>
    <source>
        <strain evidence="2 3">SRW20</strain>
    </source>
</reference>
<dbReference type="EMBL" id="NHYE01000683">
    <property type="protein sequence ID" value="PPR03977.1"/>
    <property type="molecule type" value="Genomic_DNA"/>
</dbReference>
<dbReference type="SUPFAM" id="SSF52047">
    <property type="entry name" value="RNI-like"/>
    <property type="match status" value="1"/>
</dbReference>
<evidence type="ECO:0000313" key="2">
    <source>
        <dbReference type="EMBL" id="PPR03977.1"/>
    </source>
</evidence>
<dbReference type="Gene3D" id="3.80.10.10">
    <property type="entry name" value="Ribonuclease Inhibitor"/>
    <property type="match status" value="1"/>
</dbReference>
<dbReference type="STRING" id="231916.A0A409YLN0"/>
<dbReference type="InterPro" id="IPR032675">
    <property type="entry name" value="LRR_dom_sf"/>
</dbReference>
<dbReference type="Pfam" id="PF12937">
    <property type="entry name" value="F-box-like"/>
    <property type="match status" value="1"/>
</dbReference>
<feature type="domain" description="F-box" evidence="1">
    <location>
        <begin position="88"/>
        <end position="151"/>
    </location>
</feature>
<gene>
    <name evidence="2" type="ORF">CVT26_001050</name>
</gene>
<dbReference type="Proteomes" id="UP000284706">
    <property type="component" value="Unassembled WGS sequence"/>
</dbReference>